<evidence type="ECO:0000256" key="4">
    <source>
        <dbReference type="ARBA" id="ARBA00022806"/>
    </source>
</evidence>
<evidence type="ECO:0000256" key="7">
    <source>
        <dbReference type="ARBA" id="ARBA00034617"/>
    </source>
</evidence>
<dbReference type="RefSeq" id="WP_343945824.1">
    <property type="nucleotide sequence ID" value="NZ_BAAAHP010000231.1"/>
</dbReference>
<dbReference type="Gene3D" id="1.10.486.10">
    <property type="entry name" value="PCRA, domain 4"/>
    <property type="match status" value="1"/>
</dbReference>
<name>A0ABP3YPD0_9PSEU</name>
<feature type="domain" description="UvrD-like helicase ATP-binding" evidence="11">
    <location>
        <begin position="10"/>
        <end position="286"/>
    </location>
</feature>
<evidence type="ECO:0000259" key="11">
    <source>
        <dbReference type="PROSITE" id="PS51198"/>
    </source>
</evidence>
<comment type="similarity">
    <text evidence="1">Belongs to the helicase family. UvrD subfamily.</text>
</comment>
<dbReference type="PROSITE" id="PS51198">
    <property type="entry name" value="UVRD_HELICASE_ATP_BIND"/>
    <property type="match status" value="1"/>
</dbReference>
<reference evidence="13" key="1">
    <citation type="journal article" date="2019" name="Int. J. Syst. Evol. Microbiol.">
        <title>The Global Catalogue of Microorganisms (GCM) 10K type strain sequencing project: providing services to taxonomists for standard genome sequencing and annotation.</title>
        <authorList>
            <consortium name="The Broad Institute Genomics Platform"/>
            <consortium name="The Broad Institute Genome Sequencing Center for Infectious Disease"/>
            <person name="Wu L."/>
            <person name="Ma J."/>
        </authorList>
    </citation>
    <scope>NUCLEOTIDE SEQUENCE [LARGE SCALE GENOMIC DNA]</scope>
    <source>
        <strain evidence="13">JCM 11117</strain>
    </source>
</reference>
<dbReference type="PANTHER" id="PTHR11070">
    <property type="entry name" value="UVRD / RECB / PCRA DNA HELICASE FAMILY MEMBER"/>
    <property type="match status" value="1"/>
</dbReference>
<dbReference type="Gene3D" id="3.40.50.300">
    <property type="entry name" value="P-loop containing nucleotide triphosphate hydrolases"/>
    <property type="match status" value="3"/>
</dbReference>
<dbReference type="Pfam" id="PF13361">
    <property type="entry name" value="UvrD_C"/>
    <property type="match status" value="1"/>
</dbReference>
<dbReference type="SUPFAM" id="SSF52540">
    <property type="entry name" value="P-loop containing nucleoside triphosphate hydrolases"/>
    <property type="match status" value="1"/>
</dbReference>
<proteinExistence type="inferred from homology"/>
<evidence type="ECO:0000256" key="1">
    <source>
        <dbReference type="ARBA" id="ARBA00009922"/>
    </source>
</evidence>
<dbReference type="EC" id="5.6.2.4" evidence="8"/>
<sequence>MTPLDDSLKALKKNPGQWRAFQQQGHCVVVAPPGSGKTKLLTTRFVVDMLTKVDPPHGAACVTLTNAAADEIRERVAVLGVPGRANVFIGTVHSFTLNSILRPFANVADLSHVLDRRIAGKAEQEQAFKYAMTQEFFTRRESYTVRSTIETYRRRFVSDEMWARVPKIRRVADAYLRYLKQHNLVDFDEIIATAVHLAETVPAVRRVIGAKYRRLYVDEYQDLAPALDRLVRALCFDNQSSTTLFAVGDPDQSIYGWTGSRPELLDELTRKPGVATVPLEENYRSGAGILQVAELLRKRAGRRPMSTSRSGGVVTATLCRGGLLDQCNVAAAQIASWHSSGTPLHEVGVIAPTNAHCREVEQAFRRHNIPILVRGESYRLTQSTSLIEDAAAWALLGREASGHRLGLLLRRWRGCLGSRWTREADVKFLAQLFDFEGRADDPAHLFISGLLDLGLREADTSTTASEDHDEILRMERAYKGGELAQASSAVLAERGRRLNRIEGLTMSSCKGLEFEKVCILGLDQKQVPHFNSLDDEQKLAEDRRKVYVAVTRARSSVSIFYSGFVQWSRSIDHAGPSQFLREMRLI</sequence>
<accession>A0ABP3YPD0</accession>
<keyword evidence="4 10" id="KW-0347">Helicase</keyword>
<comment type="caution">
    <text evidence="12">The sequence shown here is derived from an EMBL/GenBank/DDBJ whole genome shotgun (WGS) entry which is preliminary data.</text>
</comment>
<keyword evidence="13" id="KW-1185">Reference proteome</keyword>
<organism evidence="12 13">
    <name type="scientific">Pseudonocardia zijingensis</name>
    <dbReference type="NCBI Taxonomy" id="153376"/>
    <lineage>
        <taxon>Bacteria</taxon>
        <taxon>Bacillati</taxon>
        <taxon>Actinomycetota</taxon>
        <taxon>Actinomycetes</taxon>
        <taxon>Pseudonocardiales</taxon>
        <taxon>Pseudonocardiaceae</taxon>
        <taxon>Pseudonocardia</taxon>
    </lineage>
</organism>
<comment type="catalytic activity">
    <reaction evidence="7">
        <text>Couples ATP hydrolysis with the unwinding of duplex DNA by translocating in the 3'-5' direction.</text>
        <dbReference type="EC" id="5.6.2.4"/>
    </reaction>
</comment>
<dbReference type="Proteomes" id="UP001499967">
    <property type="component" value="Unassembled WGS sequence"/>
</dbReference>
<gene>
    <name evidence="12" type="ORF">GCM10009559_67750</name>
</gene>
<keyword evidence="6" id="KW-0413">Isomerase</keyword>
<keyword evidence="2 10" id="KW-0547">Nucleotide-binding</keyword>
<dbReference type="CDD" id="cd17932">
    <property type="entry name" value="DEXQc_UvrD"/>
    <property type="match status" value="1"/>
</dbReference>
<dbReference type="InterPro" id="IPR014016">
    <property type="entry name" value="UvrD-like_ATP-bd"/>
</dbReference>
<dbReference type="InterPro" id="IPR000212">
    <property type="entry name" value="DNA_helicase_UvrD/REP"/>
</dbReference>
<evidence type="ECO:0000256" key="8">
    <source>
        <dbReference type="ARBA" id="ARBA00034808"/>
    </source>
</evidence>
<dbReference type="InterPro" id="IPR014017">
    <property type="entry name" value="DNA_helicase_UvrD-like_C"/>
</dbReference>
<dbReference type="EMBL" id="BAAAHP010000231">
    <property type="protein sequence ID" value="GAA0901278.1"/>
    <property type="molecule type" value="Genomic_DNA"/>
</dbReference>
<evidence type="ECO:0000256" key="5">
    <source>
        <dbReference type="ARBA" id="ARBA00022840"/>
    </source>
</evidence>
<evidence type="ECO:0000256" key="9">
    <source>
        <dbReference type="ARBA" id="ARBA00048988"/>
    </source>
</evidence>
<keyword evidence="3 10" id="KW-0378">Hydrolase</keyword>
<comment type="catalytic activity">
    <reaction evidence="9">
        <text>ATP + H2O = ADP + phosphate + H(+)</text>
        <dbReference type="Rhea" id="RHEA:13065"/>
        <dbReference type="ChEBI" id="CHEBI:15377"/>
        <dbReference type="ChEBI" id="CHEBI:15378"/>
        <dbReference type="ChEBI" id="CHEBI:30616"/>
        <dbReference type="ChEBI" id="CHEBI:43474"/>
        <dbReference type="ChEBI" id="CHEBI:456216"/>
        <dbReference type="EC" id="5.6.2.4"/>
    </reaction>
</comment>
<dbReference type="InterPro" id="IPR013986">
    <property type="entry name" value="DExx_box_DNA_helicase_dom_sf"/>
</dbReference>
<evidence type="ECO:0000256" key="10">
    <source>
        <dbReference type="PROSITE-ProRule" id="PRU00560"/>
    </source>
</evidence>
<dbReference type="Gene3D" id="1.10.10.160">
    <property type="match status" value="1"/>
</dbReference>
<keyword evidence="5 10" id="KW-0067">ATP-binding</keyword>
<evidence type="ECO:0000313" key="12">
    <source>
        <dbReference type="EMBL" id="GAA0901278.1"/>
    </source>
</evidence>
<dbReference type="Pfam" id="PF00580">
    <property type="entry name" value="UvrD-helicase"/>
    <property type="match status" value="1"/>
</dbReference>
<evidence type="ECO:0000313" key="13">
    <source>
        <dbReference type="Proteomes" id="UP001499967"/>
    </source>
</evidence>
<evidence type="ECO:0000256" key="3">
    <source>
        <dbReference type="ARBA" id="ARBA00022801"/>
    </source>
</evidence>
<evidence type="ECO:0000256" key="6">
    <source>
        <dbReference type="ARBA" id="ARBA00023235"/>
    </source>
</evidence>
<protein>
    <recommendedName>
        <fullName evidence="8">DNA 3'-5' helicase</fullName>
        <ecNumber evidence="8">5.6.2.4</ecNumber>
    </recommendedName>
</protein>
<evidence type="ECO:0000256" key="2">
    <source>
        <dbReference type="ARBA" id="ARBA00022741"/>
    </source>
</evidence>
<feature type="binding site" evidence="10">
    <location>
        <begin position="31"/>
        <end position="38"/>
    </location>
    <ligand>
        <name>ATP</name>
        <dbReference type="ChEBI" id="CHEBI:30616"/>
    </ligand>
</feature>
<dbReference type="InterPro" id="IPR027417">
    <property type="entry name" value="P-loop_NTPase"/>
</dbReference>